<evidence type="ECO:0000313" key="4">
    <source>
        <dbReference type="Proteomes" id="UP001309876"/>
    </source>
</evidence>
<feature type="compositionally biased region" description="Acidic residues" evidence="2">
    <location>
        <begin position="472"/>
        <end position="483"/>
    </location>
</feature>
<feature type="region of interest" description="Disordered" evidence="2">
    <location>
        <begin position="325"/>
        <end position="417"/>
    </location>
</feature>
<evidence type="ECO:0000256" key="2">
    <source>
        <dbReference type="SAM" id="MobiDB-lite"/>
    </source>
</evidence>
<feature type="region of interest" description="Disordered" evidence="2">
    <location>
        <begin position="435"/>
        <end position="510"/>
    </location>
</feature>
<feature type="compositionally biased region" description="Polar residues" evidence="2">
    <location>
        <begin position="368"/>
        <end position="381"/>
    </location>
</feature>
<gene>
    <name evidence="3" type="ORF">LTR05_008129</name>
</gene>
<reference evidence="3 4" key="1">
    <citation type="submission" date="2023-08" db="EMBL/GenBank/DDBJ databases">
        <title>Black Yeasts Isolated from many extreme environments.</title>
        <authorList>
            <person name="Coleine C."/>
            <person name="Stajich J.E."/>
            <person name="Selbmann L."/>
        </authorList>
    </citation>
    <scope>NUCLEOTIDE SEQUENCE [LARGE SCALE GENOMIC DNA]</scope>
    <source>
        <strain evidence="3 4">CCFEE 5910</strain>
    </source>
</reference>
<organism evidence="3 4">
    <name type="scientific">Lithohypha guttulata</name>
    <dbReference type="NCBI Taxonomy" id="1690604"/>
    <lineage>
        <taxon>Eukaryota</taxon>
        <taxon>Fungi</taxon>
        <taxon>Dikarya</taxon>
        <taxon>Ascomycota</taxon>
        <taxon>Pezizomycotina</taxon>
        <taxon>Eurotiomycetes</taxon>
        <taxon>Chaetothyriomycetidae</taxon>
        <taxon>Chaetothyriales</taxon>
        <taxon>Trichomeriaceae</taxon>
        <taxon>Lithohypha</taxon>
    </lineage>
</organism>
<sequence length="510" mass="57118">MRKRKRPYGEYVDEETGQVTVVQTTKQAKRAHQKSGKWYKEPTEAEIRAWDREEEQQKKANKALQREQNKKINAVKRAEKLAKEQHLKRDLFEAGKITFTQTLAKKDEDQLNLHSWFGGRPKQTKPKSNQTQRPCLSDENRNKTIVKDKARTSTKYDERGLSELAKVESLSQESSEDGDNNSDAGSYLNGETNRLPTEDFSNPRICNTDLLQPGPRPDQMENTNLGPHEHFEVAEDSDAGVDFLDNEANQAPQLLVPIFKIPALPTQNKRPPLSPMTKSDVNVRTSQTKRVSSFEDKLVKANAYPPSTQQVRDILSRICTQDLADDLDDDVSGDKENEQPVTVASPGSDSPTKSSTKSLYKLSHKSVVVSSPATAQNNTLKETYESSDHDNIFAEMNISDDTASKDSDDEDFDDCGLDDATLLSVPTTQLVRAAKANTDSFPTSVPPAVEPPTAFPPPKPAKQPIKKSDSFAVDDLEEDDLQEALDQWEYSQTHRPSPLPSRRGRPNLRS</sequence>
<feature type="compositionally biased region" description="Polar residues" evidence="2">
    <location>
        <begin position="276"/>
        <end position="288"/>
    </location>
</feature>
<keyword evidence="4" id="KW-1185">Reference proteome</keyword>
<feature type="region of interest" description="Disordered" evidence="2">
    <location>
        <begin position="266"/>
        <end position="288"/>
    </location>
</feature>
<dbReference type="AlphaFoldDB" id="A0AAN7Y8P8"/>
<dbReference type="EMBL" id="JAVRRJ010000010">
    <property type="protein sequence ID" value="KAK5081335.1"/>
    <property type="molecule type" value="Genomic_DNA"/>
</dbReference>
<evidence type="ECO:0000313" key="3">
    <source>
        <dbReference type="EMBL" id="KAK5081335.1"/>
    </source>
</evidence>
<name>A0AAN7Y8P8_9EURO</name>
<feature type="compositionally biased region" description="Pro residues" evidence="2">
    <location>
        <begin position="444"/>
        <end position="461"/>
    </location>
</feature>
<proteinExistence type="predicted"/>
<feature type="compositionally biased region" description="Basic and acidic residues" evidence="2">
    <location>
        <begin position="382"/>
        <end position="392"/>
    </location>
</feature>
<dbReference type="Proteomes" id="UP001309876">
    <property type="component" value="Unassembled WGS sequence"/>
</dbReference>
<feature type="compositionally biased region" description="Acidic residues" evidence="2">
    <location>
        <begin position="407"/>
        <end position="417"/>
    </location>
</feature>
<accession>A0AAN7Y8P8</accession>
<feature type="region of interest" description="Disordered" evidence="2">
    <location>
        <begin position="114"/>
        <end position="203"/>
    </location>
</feature>
<evidence type="ECO:0000256" key="1">
    <source>
        <dbReference type="SAM" id="Coils"/>
    </source>
</evidence>
<feature type="compositionally biased region" description="Polar residues" evidence="2">
    <location>
        <begin position="339"/>
        <end position="349"/>
    </location>
</feature>
<feature type="compositionally biased region" description="Low complexity" evidence="2">
    <location>
        <begin position="350"/>
        <end position="361"/>
    </location>
</feature>
<comment type="caution">
    <text evidence="3">The sequence shown here is derived from an EMBL/GenBank/DDBJ whole genome shotgun (WGS) entry which is preliminary data.</text>
</comment>
<keyword evidence="1" id="KW-0175">Coiled coil</keyword>
<protein>
    <submittedName>
        <fullName evidence="3">Uncharacterized protein</fullName>
    </submittedName>
</protein>
<feature type="compositionally biased region" description="Basic and acidic residues" evidence="2">
    <location>
        <begin position="136"/>
        <end position="161"/>
    </location>
</feature>
<feature type="compositionally biased region" description="Polar residues" evidence="2">
    <location>
        <begin position="181"/>
        <end position="195"/>
    </location>
</feature>
<feature type="coiled-coil region" evidence="1">
    <location>
        <begin position="47"/>
        <end position="84"/>
    </location>
</feature>